<dbReference type="OrthoDB" id="5081697at2"/>
<keyword evidence="3" id="KW-1185">Reference proteome</keyword>
<name>A0A387BLA8_9MICO</name>
<gene>
    <name evidence="2" type="ORF">D7I44_07790</name>
</gene>
<reference evidence="2 3" key="1">
    <citation type="submission" date="2018-09" db="EMBL/GenBank/DDBJ databases">
        <title>Genome sequencing of strain 2DFW10M-5.</title>
        <authorList>
            <person name="Heo J."/>
            <person name="Kim S.-J."/>
            <person name="Kwon S.-W."/>
        </authorList>
    </citation>
    <scope>NUCLEOTIDE SEQUENCE [LARGE SCALE GENOMIC DNA]</scope>
    <source>
        <strain evidence="2 3">2DFW10M-5</strain>
    </source>
</reference>
<dbReference type="Proteomes" id="UP000275069">
    <property type="component" value="Chromosome"/>
</dbReference>
<accession>A0A387BLA8</accession>
<organism evidence="2 3">
    <name type="scientific">Gryllotalpicola protaetiae</name>
    <dbReference type="NCBI Taxonomy" id="2419771"/>
    <lineage>
        <taxon>Bacteria</taxon>
        <taxon>Bacillati</taxon>
        <taxon>Actinomycetota</taxon>
        <taxon>Actinomycetes</taxon>
        <taxon>Micrococcales</taxon>
        <taxon>Microbacteriaceae</taxon>
        <taxon>Gryllotalpicola</taxon>
    </lineage>
</organism>
<evidence type="ECO:0000313" key="2">
    <source>
        <dbReference type="EMBL" id="AYG03448.1"/>
    </source>
</evidence>
<evidence type="ECO:0000256" key="1">
    <source>
        <dbReference type="SAM" id="MobiDB-lite"/>
    </source>
</evidence>
<feature type="compositionally biased region" description="Basic and acidic residues" evidence="1">
    <location>
        <begin position="154"/>
        <end position="173"/>
    </location>
</feature>
<dbReference type="EMBL" id="CP032624">
    <property type="protein sequence ID" value="AYG03448.1"/>
    <property type="molecule type" value="Genomic_DNA"/>
</dbReference>
<proteinExistence type="predicted"/>
<feature type="region of interest" description="Disordered" evidence="1">
    <location>
        <begin position="145"/>
        <end position="178"/>
    </location>
</feature>
<dbReference type="KEGG" id="gry:D7I44_07790"/>
<sequence length="296" mass="32752">MSAPEPRQHNGETPEEAQAAGREILAIIGQLRQLVDGHERRSKIQPVKNSEMATDDEVTHPDRLSHLTSSYLNSANDHCRALLTLLDDGNGGLSILIVALHSHIRAIIEHAALTSWLLSPSDPHERRRRALAAISSELTFEKQLVSSINQGRPPETREQRSTRAKATRDANRRDRTRQKTLKAAAKACGIADDEYSAGLPKWSEILDDASTSSTRFRGGFLPKTIWMLTSGLTHPSASRVMLVAAMQETRDYGNGTLQVEVTARIGSLVAPLRTATSMLEDAIDWERYRKAKVAEH</sequence>
<evidence type="ECO:0000313" key="3">
    <source>
        <dbReference type="Proteomes" id="UP000275069"/>
    </source>
</evidence>
<protein>
    <submittedName>
        <fullName evidence="2">Uncharacterized protein</fullName>
    </submittedName>
</protein>
<dbReference type="AlphaFoldDB" id="A0A387BLA8"/>
<feature type="region of interest" description="Disordered" evidence="1">
    <location>
        <begin position="38"/>
        <end position="58"/>
    </location>
</feature>
<dbReference type="RefSeq" id="WP_120788980.1">
    <property type="nucleotide sequence ID" value="NZ_CP032624.1"/>
</dbReference>